<feature type="signal peptide" evidence="1">
    <location>
        <begin position="1"/>
        <end position="24"/>
    </location>
</feature>
<dbReference type="PANTHER" id="PTHR30163:SF8">
    <property type="entry name" value="LYTIC MUREIN TRANSGLYCOSYLASE"/>
    <property type="match status" value="1"/>
</dbReference>
<comment type="caution">
    <text evidence="4">The sequence shown here is derived from an EMBL/GenBank/DDBJ whole genome shotgun (WGS) entry which is preliminary data.</text>
</comment>
<evidence type="ECO:0000259" key="2">
    <source>
        <dbReference type="Pfam" id="PF01471"/>
    </source>
</evidence>
<dbReference type="Gene3D" id="1.10.101.10">
    <property type="entry name" value="PGBD-like superfamily/PGBD"/>
    <property type="match status" value="1"/>
</dbReference>
<dbReference type="RefSeq" id="WP_275632660.1">
    <property type="nucleotide sequence ID" value="NZ_JARGYD010000003.1"/>
</dbReference>
<feature type="domain" description="Peptidoglycan binding-like" evidence="2">
    <location>
        <begin position="372"/>
        <end position="423"/>
    </location>
</feature>
<dbReference type="Gene3D" id="1.10.8.350">
    <property type="entry name" value="Bacterial muramidase"/>
    <property type="match status" value="1"/>
</dbReference>
<dbReference type="Pfam" id="PF13406">
    <property type="entry name" value="SLT_2"/>
    <property type="match status" value="1"/>
</dbReference>
<dbReference type="SUPFAM" id="SSF53955">
    <property type="entry name" value="Lysozyme-like"/>
    <property type="match status" value="1"/>
</dbReference>
<dbReference type="PANTHER" id="PTHR30163">
    <property type="entry name" value="MEMBRANE-BOUND LYTIC MUREIN TRANSGLYCOSYLASE B"/>
    <property type="match status" value="1"/>
</dbReference>
<feature type="chain" id="PRO_5047145383" evidence="1">
    <location>
        <begin position="25"/>
        <end position="424"/>
    </location>
</feature>
<dbReference type="InterPro" id="IPR036365">
    <property type="entry name" value="PGBD-like_sf"/>
</dbReference>
<gene>
    <name evidence="4" type="ORF">ACFOGP_23505</name>
</gene>
<reference evidence="5" key="1">
    <citation type="journal article" date="2019" name="Int. J. Syst. Evol. Microbiol.">
        <title>The Global Catalogue of Microorganisms (GCM) 10K type strain sequencing project: providing services to taxonomists for standard genome sequencing and annotation.</title>
        <authorList>
            <consortium name="The Broad Institute Genomics Platform"/>
            <consortium name="The Broad Institute Genome Sequencing Center for Infectious Disease"/>
            <person name="Wu L."/>
            <person name="Ma J."/>
        </authorList>
    </citation>
    <scope>NUCLEOTIDE SEQUENCE [LARGE SCALE GENOMIC DNA]</scope>
    <source>
        <strain evidence="5">KCTC 52366</strain>
    </source>
</reference>
<keyword evidence="5" id="KW-1185">Reference proteome</keyword>
<sequence length="424" mass="45881">MQFRRFAALLATGLAALCWTPAGLAEPAVASSPVPELRPGSDIVTATNSPDPELAFPAWIEQFRARALAEGIRADVYDAAMRGISFQSKVVLRDRTQAEFTKQIWDYLDTAVSDLRVKNGRAALAANGDLLSEIEARYGVEAEVVAAIWGLETAFGTFKGDTPIVAAMASLAYDGRRADFFEEQLIAALEIIQSGDTDADQMVGSWAGAMGHTQFMPGSYLAHAVDFTGDGRRDIWGDDPADALASTAAYLRHHGWTKGQPWGIEVVLPEGFDFSETSERVKKPASYWNERGVRDTAGNPLPDNGPTSVLLPAGHRGAAFVIYDNFHVIEKYNTADAYVIGVGHLSDRIAGADALRAGWPREDRALSFDEKQEMQRRLLAAGFDPDGVDGIIGPDTIAAVKAYQSSVGMVPDGYASLEILKRLR</sequence>
<dbReference type="SUPFAM" id="SSF47090">
    <property type="entry name" value="PGBD-like"/>
    <property type="match status" value="1"/>
</dbReference>
<evidence type="ECO:0000313" key="5">
    <source>
        <dbReference type="Proteomes" id="UP001595632"/>
    </source>
</evidence>
<keyword evidence="1" id="KW-0732">Signal</keyword>
<proteinExistence type="predicted"/>
<dbReference type="InterPro" id="IPR043426">
    <property type="entry name" value="MltB-like"/>
</dbReference>
<organism evidence="4 5">
    <name type="scientific">Psychromarinibacter halotolerans</name>
    <dbReference type="NCBI Taxonomy" id="1775175"/>
    <lineage>
        <taxon>Bacteria</taxon>
        <taxon>Pseudomonadati</taxon>
        <taxon>Pseudomonadota</taxon>
        <taxon>Alphaproteobacteria</taxon>
        <taxon>Rhodobacterales</taxon>
        <taxon>Paracoccaceae</taxon>
        <taxon>Psychromarinibacter</taxon>
    </lineage>
</organism>
<feature type="domain" description="Transglycosylase SLT" evidence="3">
    <location>
        <begin position="56"/>
        <end position="347"/>
    </location>
</feature>
<dbReference type="InterPro" id="IPR031304">
    <property type="entry name" value="SLT_2"/>
</dbReference>
<dbReference type="InterPro" id="IPR002477">
    <property type="entry name" value="Peptidoglycan-bd-like"/>
</dbReference>
<evidence type="ECO:0000313" key="4">
    <source>
        <dbReference type="EMBL" id="MFC3145709.1"/>
    </source>
</evidence>
<dbReference type="InterPro" id="IPR011970">
    <property type="entry name" value="MltB_2"/>
</dbReference>
<protein>
    <submittedName>
        <fullName evidence="4">Lytic murein transglycosylase</fullName>
    </submittedName>
</protein>
<evidence type="ECO:0000259" key="3">
    <source>
        <dbReference type="Pfam" id="PF13406"/>
    </source>
</evidence>
<dbReference type="Gene3D" id="1.10.530.10">
    <property type="match status" value="1"/>
</dbReference>
<evidence type="ECO:0000256" key="1">
    <source>
        <dbReference type="SAM" id="SignalP"/>
    </source>
</evidence>
<dbReference type="InterPro" id="IPR036366">
    <property type="entry name" value="PGBDSf"/>
</dbReference>
<dbReference type="Proteomes" id="UP001595632">
    <property type="component" value="Unassembled WGS sequence"/>
</dbReference>
<dbReference type="InterPro" id="IPR023346">
    <property type="entry name" value="Lysozyme-like_dom_sf"/>
</dbReference>
<accession>A0ABV7GVM7</accession>
<name>A0ABV7GVM7_9RHOB</name>
<dbReference type="EMBL" id="JBHRTB010000010">
    <property type="protein sequence ID" value="MFC3145709.1"/>
    <property type="molecule type" value="Genomic_DNA"/>
</dbReference>
<dbReference type="CDD" id="cd13399">
    <property type="entry name" value="Slt35-like"/>
    <property type="match status" value="1"/>
</dbReference>
<dbReference type="Pfam" id="PF01471">
    <property type="entry name" value="PG_binding_1"/>
    <property type="match status" value="1"/>
</dbReference>
<dbReference type="NCBIfam" id="TIGR02283">
    <property type="entry name" value="MltB_2"/>
    <property type="match status" value="1"/>
</dbReference>